<dbReference type="Proteomes" id="UP000777438">
    <property type="component" value="Unassembled WGS sequence"/>
</dbReference>
<protein>
    <submittedName>
        <fullName evidence="1">Uncharacterized protein</fullName>
    </submittedName>
</protein>
<keyword evidence="2" id="KW-1185">Reference proteome</keyword>
<accession>A0A9P9AT06</accession>
<evidence type="ECO:0000313" key="2">
    <source>
        <dbReference type="Proteomes" id="UP000777438"/>
    </source>
</evidence>
<dbReference type="EMBL" id="JAGPYM010000005">
    <property type="protein sequence ID" value="KAH6894425.1"/>
    <property type="molecule type" value="Genomic_DNA"/>
</dbReference>
<comment type="caution">
    <text evidence="1">The sequence shown here is derived from an EMBL/GenBank/DDBJ whole genome shotgun (WGS) entry which is preliminary data.</text>
</comment>
<evidence type="ECO:0000313" key="1">
    <source>
        <dbReference type="EMBL" id="KAH6894425.1"/>
    </source>
</evidence>
<proteinExistence type="predicted"/>
<gene>
    <name evidence="1" type="ORF">B0T10DRAFT_545942</name>
</gene>
<name>A0A9P9AT06_9HYPO</name>
<sequence>MCSADIVRYYCMCTSDNCQVPPIWRDGGHGSEKKRPFVYCTDWLTSEAFKTSDAWTIPPCAKYTVRKEKSANKCWTCQTDCIQKSVVALGSLIIELCNGITKLPDPEGAVAMCKIKGIRTLCACRDRRCAERRDFVDWTQEEGVAMTQRGHGWQYFINEIFELCRQAQWLIDAGVMFWADEERRMVVTFVPHSGTEVDWEYRTVNDNGQGLKGIELHENDTQERAGDDRRI</sequence>
<reference evidence="1 2" key="1">
    <citation type="journal article" date="2021" name="Nat. Commun.">
        <title>Genetic determinants of endophytism in the Arabidopsis root mycobiome.</title>
        <authorList>
            <person name="Mesny F."/>
            <person name="Miyauchi S."/>
            <person name="Thiergart T."/>
            <person name="Pickel B."/>
            <person name="Atanasova L."/>
            <person name="Karlsson M."/>
            <person name="Huettel B."/>
            <person name="Barry K.W."/>
            <person name="Haridas S."/>
            <person name="Chen C."/>
            <person name="Bauer D."/>
            <person name="Andreopoulos W."/>
            <person name="Pangilinan J."/>
            <person name="LaButti K."/>
            <person name="Riley R."/>
            <person name="Lipzen A."/>
            <person name="Clum A."/>
            <person name="Drula E."/>
            <person name="Henrissat B."/>
            <person name="Kohler A."/>
            <person name="Grigoriev I.V."/>
            <person name="Martin F.M."/>
            <person name="Hacquard S."/>
        </authorList>
    </citation>
    <scope>NUCLEOTIDE SEQUENCE [LARGE SCALE GENOMIC DNA]</scope>
    <source>
        <strain evidence="1 2">MPI-CAGE-CH-0241</strain>
    </source>
</reference>
<organism evidence="1 2">
    <name type="scientific">Thelonectria olida</name>
    <dbReference type="NCBI Taxonomy" id="1576542"/>
    <lineage>
        <taxon>Eukaryota</taxon>
        <taxon>Fungi</taxon>
        <taxon>Dikarya</taxon>
        <taxon>Ascomycota</taxon>
        <taxon>Pezizomycotina</taxon>
        <taxon>Sordariomycetes</taxon>
        <taxon>Hypocreomycetidae</taxon>
        <taxon>Hypocreales</taxon>
        <taxon>Nectriaceae</taxon>
        <taxon>Thelonectria</taxon>
    </lineage>
</organism>
<dbReference type="AlphaFoldDB" id="A0A9P9AT06"/>